<feature type="non-terminal residue" evidence="2">
    <location>
        <position position="1"/>
    </location>
</feature>
<evidence type="ECO:0000313" key="2">
    <source>
        <dbReference type="EMBL" id="KAG1882849.1"/>
    </source>
</evidence>
<gene>
    <name evidence="1" type="ORF">F5891DRAFT_917192</name>
    <name evidence="2" type="ORF">F5891DRAFT_921684</name>
</gene>
<comment type="caution">
    <text evidence="2">The sequence shown here is derived from an EMBL/GenBank/DDBJ whole genome shotgun (WGS) entry which is preliminary data.</text>
</comment>
<sequence>ISVILRCRGIASKDIRVNFLVMVNYMTLVFKCQSVRLKTGLRLTDIYKKEIQHNTSVGSISYRSFAEWHSIGCKFIAIACGGSIYSLVLIAGLGLRVAVASMVGTVHLNLANMLRSPPQNSPQRSLIMEYIAPTIARMRLMHPIALDTMFSPALIARFTVSKSVDCTDLSASDCFFDAIIQNAFVPLRRSRHVWRSCIKPVPSDLDRIQVQALSHEEFYSSSRPYSPLLSDVEDDEIEHIVIKTSYDPLKPENQRLKAPQNKADNNIWSAKERSRAEAGERVRSIEGLKMKLAKLYHKGIKRTQDAYLRIPMHIIPNHHLELRNADGSLMAFVSTALPAHIRSTLEVNLLAALESPDLLVETDTQLHGSQTFQAMHLSWYNRHCTSGHKAPTNVQPWLLEKEGMRTNHSQVIPYLSKDLHQHRRIYHTISKLYEELFEWVRKLMETYLQEEFELLMEVAAVLPGNCSPPVSPFISLVININVRTKAH</sequence>
<feature type="non-terminal residue" evidence="2">
    <location>
        <position position="487"/>
    </location>
</feature>
<dbReference type="AlphaFoldDB" id="A0AAD4DMT4"/>
<proteinExistence type="predicted"/>
<keyword evidence="3" id="KW-1185">Reference proteome</keyword>
<evidence type="ECO:0000313" key="3">
    <source>
        <dbReference type="Proteomes" id="UP001195769"/>
    </source>
</evidence>
<organism evidence="2 3">
    <name type="scientific">Suillus fuscotomentosus</name>
    <dbReference type="NCBI Taxonomy" id="1912939"/>
    <lineage>
        <taxon>Eukaryota</taxon>
        <taxon>Fungi</taxon>
        <taxon>Dikarya</taxon>
        <taxon>Basidiomycota</taxon>
        <taxon>Agaricomycotina</taxon>
        <taxon>Agaricomycetes</taxon>
        <taxon>Agaricomycetidae</taxon>
        <taxon>Boletales</taxon>
        <taxon>Suillineae</taxon>
        <taxon>Suillaceae</taxon>
        <taxon>Suillus</taxon>
    </lineage>
</organism>
<reference evidence="2" key="1">
    <citation type="journal article" date="2020" name="New Phytol.">
        <title>Comparative genomics reveals dynamic genome evolution in host specialist ectomycorrhizal fungi.</title>
        <authorList>
            <person name="Lofgren L.A."/>
            <person name="Nguyen N.H."/>
            <person name="Vilgalys R."/>
            <person name="Ruytinx J."/>
            <person name="Liao H.L."/>
            <person name="Branco S."/>
            <person name="Kuo A."/>
            <person name="LaButti K."/>
            <person name="Lipzen A."/>
            <person name="Andreopoulos W."/>
            <person name="Pangilinan J."/>
            <person name="Riley R."/>
            <person name="Hundley H."/>
            <person name="Na H."/>
            <person name="Barry K."/>
            <person name="Grigoriev I.V."/>
            <person name="Stajich J.E."/>
            <person name="Kennedy P.G."/>
        </authorList>
    </citation>
    <scope>NUCLEOTIDE SEQUENCE</scope>
    <source>
        <strain evidence="2">FC203</strain>
    </source>
</reference>
<evidence type="ECO:0000313" key="1">
    <source>
        <dbReference type="EMBL" id="KAG1879954.1"/>
    </source>
</evidence>
<dbReference type="Proteomes" id="UP001195769">
    <property type="component" value="Unassembled WGS sequence"/>
</dbReference>
<dbReference type="GeneID" id="64668026"/>
<name>A0AAD4DMT4_9AGAM</name>
<protein>
    <submittedName>
        <fullName evidence="2">Uncharacterized protein</fullName>
    </submittedName>
</protein>
<dbReference type="EMBL" id="JABBWK010000702">
    <property type="protein sequence ID" value="KAG1879954.1"/>
    <property type="molecule type" value="Genomic_DNA"/>
</dbReference>
<accession>A0AAD4DMT4</accession>
<dbReference type="RefSeq" id="XP_041216063.1">
    <property type="nucleotide sequence ID" value="XM_041373728.1"/>
</dbReference>
<dbReference type="EMBL" id="JABBWK010000572">
    <property type="protein sequence ID" value="KAG1882849.1"/>
    <property type="molecule type" value="Genomic_DNA"/>
</dbReference>